<keyword evidence="2" id="KW-0614">Plasmid</keyword>
<reference evidence="2" key="2">
    <citation type="submission" date="2017-03" db="EMBL/GenBank/DDBJ databases">
        <title>Genome sequences for AnCo1 and AnCo2 belong to this unpublished manuscript: Complete Genome Sequences of two phage-like plasmids encoding the CTX-M-15 Extended-Spectrum Beta-Lactamase GeneGenome sequence for AnCo3 belongs to this unpublished manuscript:AnCo3, a new member of the emerging family of phage-like plasmids.</title>
        <authorList>
            <person name="Colavecchio A."/>
            <person name="LeJeune J."/>
            <person name="Goodridge L."/>
        </authorList>
    </citation>
    <scope>NUCLEOTIDE SEQUENCE</scope>
    <source>
        <strain evidence="2">S701</strain>
        <plasmid evidence="2">AnCo3</plasmid>
    </source>
</reference>
<reference evidence="2" key="1">
    <citation type="submission" date="2017-01" db="EMBL/GenBank/DDBJ databases">
        <authorList>
            <person name="Mah S.A."/>
            <person name="Swanson W.J."/>
            <person name="Moy G.W."/>
            <person name="Vacquier V.D."/>
        </authorList>
    </citation>
    <scope>NUCLEOTIDE SEQUENCE</scope>
    <source>
        <strain evidence="2">S701</strain>
        <plasmid evidence="2">AnCo3</plasmid>
    </source>
</reference>
<proteinExistence type="predicted"/>
<dbReference type="AlphaFoldDB" id="A0A1S7BGE7"/>
<evidence type="ECO:0000313" key="2">
    <source>
        <dbReference type="EMBL" id="AQX82756.1"/>
    </source>
</evidence>
<feature type="region of interest" description="Disordered" evidence="1">
    <location>
        <begin position="1"/>
        <end position="22"/>
    </location>
</feature>
<evidence type="ECO:0000256" key="1">
    <source>
        <dbReference type="SAM" id="MobiDB-lite"/>
    </source>
</evidence>
<geneLocation type="plasmid" evidence="2">
    <name>AnCo3</name>
</geneLocation>
<sequence length="44" mass="5003">MCRWRANLATRSRHPSGRGGNNGVIRWRSRIIITLAQRVRANSG</sequence>
<name>A0A1S7BGE7_SALDE</name>
<accession>A0A1S7BGE7</accession>
<protein>
    <submittedName>
        <fullName evidence="2">Uncharacterized protein</fullName>
    </submittedName>
</protein>
<organism evidence="2">
    <name type="scientific">Salmonella derby</name>
    <dbReference type="NCBI Taxonomy" id="28144"/>
    <lineage>
        <taxon>Bacteria</taxon>
        <taxon>Pseudomonadati</taxon>
        <taxon>Pseudomonadota</taxon>
        <taxon>Gammaproteobacteria</taxon>
        <taxon>Enterobacterales</taxon>
        <taxon>Enterobacteriaceae</taxon>
        <taxon>Salmonella</taxon>
    </lineage>
</organism>
<dbReference type="EMBL" id="KY515226">
    <property type="protein sequence ID" value="AQX82756.1"/>
    <property type="molecule type" value="Genomic_DNA"/>
</dbReference>